<gene>
    <name evidence="1" type="ORF">WA026_011324</name>
</gene>
<sequence>SSSFPKYLLDWKKYFIPSKRSWDESDKNSGRFYRKHIPFTEGIKVTPRSHIL</sequence>
<evidence type="ECO:0000313" key="2">
    <source>
        <dbReference type="Proteomes" id="UP001431783"/>
    </source>
</evidence>
<evidence type="ECO:0000313" key="1">
    <source>
        <dbReference type="EMBL" id="KAK9876199.1"/>
    </source>
</evidence>
<dbReference type="EMBL" id="JARQZJ010000035">
    <property type="protein sequence ID" value="KAK9876199.1"/>
    <property type="molecule type" value="Genomic_DNA"/>
</dbReference>
<accession>A0AAW1TZX2</accession>
<name>A0AAW1TZX2_9CUCU</name>
<protein>
    <recommendedName>
        <fullName evidence="3">Maturase K</fullName>
    </recommendedName>
</protein>
<proteinExistence type="predicted"/>
<feature type="non-terminal residue" evidence="1">
    <location>
        <position position="1"/>
    </location>
</feature>
<comment type="caution">
    <text evidence="1">The sequence shown here is derived from an EMBL/GenBank/DDBJ whole genome shotgun (WGS) entry which is preliminary data.</text>
</comment>
<keyword evidence="2" id="KW-1185">Reference proteome</keyword>
<reference evidence="1 2" key="1">
    <citation type="submission" date="2023-03" db="EMBL/GenBank/DDBJ databases">
        <title>Genome insight into feeding habits of ladybird beetles.</title>
        <authorList>
            <person name="Li H.-S."/>
            <person name="Huang Y.-H."/>
            <person name="Pang H."/>
        </authorList>
    </citation>
    <scope>NUCLEOTIDE SEQUENCE [LARGE SCALE GENOMIC DNA]</scope>
    <source>
        <strain evidence="1">SYSU_2023b</strain>
        <tissue evidence="1">Whole body</tissue>
    </source>
</reference>
<organism evidence="1 2">
    <name type="scientific">Henosepilachna vigintioctopunctata</name>
    <dbReference type="NCBI Taxonomy" id="420089"/>
    <lineage>
        <taxon>Eukaryota</taxon>
        <taxon>Metazoa</taxon>
        <taxon>Ecdysozoa</taxon>
        <taxon>Arthropoda</taxon>
        <taxon>Hexapoda</taxon>
        <taxon>Insecta</taxon>
        <taxon>Pterygota</taxon>
        <taxon>Neoptera</taxon>
        <taxon>Endopterygota</taxon>
        <taxon>Coleoptera</taxon>
        <taxon>Polyphaga</taxon>
        <taxon>Cucujiformia</taxon>
        <taxon>Coccinelloidea</taxon>
        <taxon>Coccinellidae</taxon>
        <taxon>Epilachninae</taxon>
        <taxon>Epilachnini</taxon>
        <taxon>Henosepilachna</taxon>
    </lineage>
</organism>
<dbReference type="AlphaFoldDB" id="A0AAW1TZX2"/>
<evidence type="ECO:0008006" key="3">
    <source>
        <dbReference type="Google" id="ProtNLM"/>
    </source>
</evidence>
<dbReference type="Proteomes" id="UP001431783">
    <property type="component" value="Unassembled WGS sequence"/>
</dbReference>